<evidence type="ECO:0000256" key="2">
    <source>
        <dbReference type="ARBA" id="ARBA00007007"/>
    </source>
</evidence>
<dbReference type="InterPro" id="IPR006933">
    <property type="entry name" value="HAP1_N"/>
</dbReference>
<feature type="coiled-coil region" evidence="5">
    <location>
        <begin position="180"/>
        <end position="207"/>
    </location>
</feature>
<dbReference type="Pfam" id="PF12448">
    <property type="entry name" value="Milton"/>
    <property type="match status" value="1"/>
</dbReference>
<comment type="subcellular location">
    <subcellularLocation>
        <location evidence="1">Mitochondrion</location>
    </subcellularLocation>
</comment>
<feature type="region of interest" description="Disordered" evidence="6">
    <location>
        <begin position="330"/>
        <end position="350"/>
    </location>
</feature>
<comment type="similarity">
    <text evidence="2">Belongs to the milton family.</text>
</comment>
<dbReference type="InterPro" id="IPR051946">
    <property type="entry name" value="Intracell_Traff-Reg"/>
</dbReference>
<evidence type="ECO:0000313" key="9">
    <source>
        <dbReference type="WBParaSite" id="sdigi.contig252.g6698.t1"/>
    </source>
</evidence>
<feature type="coiled-coil region" evidence="5">
    <location>
        <begin position="16"/>
        <end position="144"/>
    </location>
</feature>
<dbReference type="SMART" id="SM01424">
    <property type="entry name" value="HAP1_N"/>
    <property type="match status" value="1"/>
</dbReference>
<sequence length="620" mass="69833">MILQKEKDLELAAKIGQSLLEQNHELQARNEFLEEALNASNETVIQLRHELQMRSSLLRFYADYDIDLDACTSGQSNSENLQRRIKRLEDENKSLKNESANMKKVFSELEENERLHISEWTKQLDAANERISNLQHLLAEKNEECGIQSFEVKRLLREVAVLSGHEKALTNEAANLHEQLHDALVMHEELTTQIVELQERYTEVMAMANTPDSLYDSLASEIEASDSGFYSAINNSKILPRKDVQQRANTADLSNKLEMIKPSHSNASNGIGTRSIATVTDPLPSDRYRQNSHSDGEVVDVPNHILAKLLRYSRPLHHPLSFLESISFSANDSDKPESSVTSKTETKLPDDIDGNIIAETSTSLQRKYPAETPLNENDCNFQNFDHCKSLLLKSISQHPACFMHDQNRISDYNFGSSNALSKTASSDSLSGYEGPKMGEPGRPGTRDLEWSIRKLNIRRQLIRSSVEKTHLSRVVQKEGTSASDESQSQQIVNNLTRMFKPWKILPNVGLFASLHDNLTQGILLRSTIPFTPPVTPIRHNSKNFMGDVPTSSSSLLEALGLSISRKVSPLSITSKRLNRSQSMRNLRRDLLMTTSPTKIFLPEQLKTKISKDAALYDSDN</sequence>
<keyword evidence="3 5" id="KW-0175">Coiled coil</keyword>
<dbReference type="GO" id="GO:0017022">
    <property type="term" value="F:myosin binding"/>
    <property type="evidence" value="ECO:0007669"/>
    <property type="project" value="TreeGrafter"/>
</dbReference>
<evidence type="ECO:0000259" key="7">
    <source>
        <dbReference type="SMART" id="SM01424"/>
    </source>
</evidence>
<dbReference type="GO" id="GO:0006605">
    <property type="term" value="P:protein targeting"/>
    <property type="evidence" value="ECO:0007669"/>
    <property type="project" value="TreeGrafter"/>
</dbReference>
<dbReference type="AlphaFoldDB" id="A0A915PTV5"/>
<evidence type="ECO:0000256" key="4">
    <source>
        <dbReference type="ARBA" id="ARBA00023128"/>
    </source>
</evidence>
<dbReference type="Proteomes" id="UP000887581">
    <property type="component" value="Unplaced"/>
</dbReference>
<protein>
    <submittedName>
        <fullName evidence="9">HAP1 N-terminal domain-containing protein</fullName>
    </submittedName>
</protein>
<keyword evidence="8" id="KW-1185">Reference proteome</keyword>
<keyword evidence="4" id="KW-0496">Mitochondrion</keyword>
<dbReference type="PANTHER" id="PTHR15751">
    <property type="entry name" value="TRAFFICKING KINESIN-BINDING PROTEIN"/>
    <property type="match status" value="1"/>
</dbReference>
<feature type="region of interest" description="Disordered" evidence="6">
    <location>
        <begin position="424"/>
        <end position="445"/>
    </location>
</feature>
<evidence type="ECO:0000256" key="3">
    <source>
        <dbReference type="ARBA" id="ARBA00023054"/>
    </source>
</evidence>
<dbReference type="GO" id="GO:0005739">
    <property type="term" value="C:mitochondrion"/>
    <property type="evidence" value="ECO:0007669"/>
    <property type="project" value="UniProtKB-SubCell"/>
</dbReference>
<evidence type="ECO:0000256" key="5">
    <source>
        <dbReference type="SAM" id="Coils"/>
    </source>
</evidence>
<dbReference type="GO" id="GO:0031410">
    <property type="term" value="C:cytoplasmic vesicle"/>
    <property type="evidence" value="ECO:0007669"/>
    <property type="project" value="TreeGrafter"/>
</dbReference>
<dbReference type="Pfam" id="PF04849">
    <property type="entry name" value="HAP1_N"/>
    <property type="match status" value="1"/>
</dbReference>
<organism evidence="8 9">
    <name type="scientific">Setaria digitata</name>
    <dbReference type="NCBI Taxonomy" id="48799"/>
    <lineage>
        <taxon>Eukaryota</taxon>
        <taxon>Metazoa</taxon>
        <taxon>Ecdysozoa</taxon>
        <taxon>Nematoda</taxon>
        <taxon>Chromadorea</taxon>
        <taxon>Rhabditida</taxon>
        <taxon>Spirurina</taxon>
        <taxon>Spiruromorpha</taxon>
        <taxon>Filarioidea</taxon>
        <taxon>Setariidae</taxon>
        <taxon>Setaria</taxon>
    </lineage>
</organism>
<evidence type="ECO:0000256" key="6">
    <source>
        <dbReference type="SAM" id="MobiDB-lite"/>
    </source>
</evidence>
<accession>A0A915PTV5</accession>
<dbReference type="PANTHER" id="PTHR15751:SF12">
    <property type="entry name" value="TRAFFICKING KINESIN-BINDING PROTEIN MILT"/>
    <property type="match status" value="1"/>
</dbReference>
<proteinExistence type="inferred from homology"/>
<evidence type="ECO:0000256" key="1">
    <source>
        <dbReference type="ARBA" id="ARBA00004173"/>
    </source>
</evidence>
<dbReference type="GO" id="GO:0047496">
    <property type="term" value="P:vesicle transport along microtubule"/>
    <property type="evidence" value="ECO:0007669"/>
    <property type="project" value="TreeGrafter"/>
</dbReference>
<dbReference type="GO" id="GO:0048311">
    <property type="term" value="P:mitochondrion distribution"/>
    <property type="evidence" value="ECO:0007669"/>
    <property type="project" value="TreeGrafter"/>
</dbReference>
<dbReference type="WBParaSite" id="sdigi.contig252.g6698.t1">
    <property type="protein sequence ID" value="sdigi.contig252.g6698.t1"/>
    <property type="gene ID" value="sdigi.contig252.g6698"/>
</dbReference>
<evidence type="ECO:0000313" key="8">
    <source>
        <dbReference type="Proteomes" id="UP000887581"/>
    </source>
</evidence>
<feature type="domain" description="HAP1 N-terminal" evidence="7">
    <location>
        <begin position="1"/>
        <end position="220"/>
    </location>
</feature>
<name>A0A915PTV5_9BILA</name>
<dbReference type="InterPro" id="IPR022154">
    <property type="entry name" value="TRAK1/2_C"/>
</dbReference>
<reference evidence="9" key="1">
    <citation type="submission" date="2022-11" db="UniProtKB">
        <authorList>
            <consortium name="WormBaseParasite"/>
        </authorList>
    </citation>
    <scope>IDENTIFICATION</scope>
</reference>